<evidence type="ECO:0000313" key="4">
    <source>
        <dbReference type="EMBL" id="TGG94135.1"/>
    </source>
</evidence>
<evidence type="ECO:0000256" key="2">
    <source>
        <dbReference type="SAM" id="MobiDB-lite"/>
    </source>
</evidence>
<dbReference type="Proteomes" id="UP000297475">
    <property type="component" value="Unassembled WGS sequence"/>
</dbReference>
<keyword evidence="3" id="KW-0812">Transmembrane</keyword>
<accession>A0A4Z0WC75</accession>
<feature type="transmembrane region" description="Helical" evidence="3">
    <location>
        <begin position="58"/>
        <end position="81"/>
    </location>
</feature>
<feature type="compositionally biased region" description="Basic and acidic residues" evidence="2">
    <location>
        <begin position="1"/>
        <end position="15"/>
    </location>
</feature>
<reference evidence="4 5" key="1">
    <citation type="submission" date="2019-04" db="EMBL/GenBank/DDBJ databases">
        <title>Natronospirillum operosus gen. nov., sp. nov., a haloalkaliphilic satellite isolated from decaying biomass of laboratory culture of cyanobacterium Geitlerinema sp. and proposal of Natronospirillaceae fam. nov. and Saccharospirillaceae fam. nov.</title>
        <authorList>
            <person name="Kevbrin V."/>
            <person name="Boltyanskaya Y."/>
            <person name="Koziaeva V."/>
            <person name="Grouzdev D.S."/>
            <person name="Park M."/>
            <person name="Cho J."/>
        </authorList>
    </citation>
    <scope>NUCLEOTIDE SEQUENCE [LARGE SCALE GENOMIC DNA]</scope>
    <source>
        <strain evidence="4 5">G-116</strain>
    </source>
</reference>
<name>A0A4Z0WC75_9GAMM</name>
<evidence type="ECO:0000256" key="3">
    <source>
        <dbReference type="SAM" id="Phobius"/>
    </source>
</evidence>
<dbReference type="OrthoDB" id="5739852at2"/>
<dbReference type="PANTHER" id="PTHR38043">
    <property type="entry name" value="PROTEIN HEMX"/>
    <property type="match status" value="1"/>
</dbReference>
<keyword evidence="3" id="KW-0472">Membrane</keyword>
<evidence type="ECO:0008006" key="6">
    <source>
        <dbReference type="Google" id="ProtNLM"/>
    </source>
</evidence>
<keyword evidence="1" id="KW-0175">Coiled coil</keyword>
<feature type="region of interest" description="Disordered" evidence="2">
    <location>
        <begin position="1"/>
        <end position="54"/>
    </location>
</feature>
<dbReference type="EMBL" id="SRMF01000002">
    <property type="protein sequence ID" value="TGG94135.1"/>
    <property type="molecule type" value="Genomic_DNA"/>
</dbReference>
<proteinExistence type="predicted"/>
<dbReference type="AlphaFoldDB" id="A0A4Z0WC75"/>
<keyword evidence="3" id="KW-1133">Transmembrane helix</keyword>
<dbReference type="Pfam" id="PF04375">
    <property type="entry name" value="HemX"/>
    <property type="match status" value="1"/>
</dbReference>
<organism evidence="4 5">
    <name type="scientific">Natronospirillum operosum</name>
    <dbReference type="NCBI Taxonomy" id="2759953"/>
    <lineage>
        <taxon>Bacteria</taxon>
        <taxon>Pseudomonadati</taxon>
        <taxon>Pseudomonadota</taxon>
        <taxon>Gammaproteobacteria</taxon>
        <taxon>Oceanospirillales</taxon>
        <taxon>Natronospirillaceae</taxon>
        <taxon>Natronospirillum</taxon>
    </lineage>
</organism>
<evidence type="ECO:0000313" key="5">
    <source>
        <dbReference type="Proteomes" id="UP000297475"/>
    </source>
</evidence>
<gene>
    <name evidence="4" type="ORF">E4656_08160</name>
</gene>
<comment type="caution">
    <text evidence="4">The sequence shown here is derived from an EMBL/GenBank/DDBJ whole genome shotgun (WGS) entry which is preliminary data.</text>
</comment>
<keyword evidence="5" id="KW-1185">Reference proteome</keyword>
<evidence type="ECO:0000256" key="1">
    <source>
        <dbReference type="SAM" id="Coils"/>
    </source>
</evidence>
<protein>
    <recommendedName>
        <fullName evidence="6">Heme biosynthesis operon protein HemX</fullName>
    </recommendedName>
</protein>
<dbReference type="InterPro" id="IPR007470">
    <property type="entry name" value="HemX"/>
</dbReference>
<dbReference type="PANTHER" id="PTHR38043:SF1">
    <property type="entry name" value="PROTEIN HEMX"/>
    <property type="match status" value="1"/>
</dbReference>
<feature type="coiled-coil region" evidence="1">
    <location>
        <begin position="170"/>
        <end position="197"/>
    </location>
</feature>
<sequence length="381" mass="42678">MEVSKDKTPEADKDQPTPAPAKAASPDAGPQTDNDGASSPPAADTPEQQPPPRRGGGLVALLLVLLLLTLGGAGAGGWWAWQQWELFQAEWVEVQATWADERSALDSQLESLQSEVSGRDDIMRVLQDDLDSTRDDLISLAERVSRESGPQEQDVMRLEIEYLLRTARHMSFLTGDLEQAENLLRQADRMLRDLNDLAYLPVREALAEDIQALRAVPRPDVDGIYFELAALASQAGQWEWWPDNRFEPAAERPELAEDALWYERLGRELRDLVNIRYRDDLGTERLTAPEFAQARTQFRLLMQQAQAALLQGRQSLYEASLEQAQEWVAQGAGQIPRAEELQAQLDTLRSVEVQVEVPVIDRGLTRLRALQLPADNGENDE</sequence>